<dbReference type="EMBL" id="KF158713">
    <property type="protein sequence ID" value="AGR56807.1"/>
    <property type="molecule type" value="Genomic_DNA"/>
</dbReference>
<evidence type="ECO:0000313" key="4">
    <source>
        <dbReference type="Proteomes" id="UP000203768"/>
    </source>
</evidence>
<dbReference type="PROSITE" id="PS50940">
    <property type="entry name" value="CHIT_BIND_II"/>
    <property type="match status" value="1"/>
</dbReference>
<feature type="transmembrane region" description="Helical" evidence="1">
    <location>
        <begin position="6"/>
        <end position="26"/>
    </location>
</feature>
<feature type="domain" description="Chitin-binding type-2" evidence="2">
    <location>
        <begin position="55"/>
        <end position="114"/>
    </location>
</feature>
<dbReference type="InterPro" id="IPR036508">
    <property type="entry name" value="Chitin-bd_dom_sf"/>
</dbReference>
<dbReference type="Proteomes" id="UP000203768">
    <property type="component" value="Segment"/>
</dbReference>
<evidence type="ECO:0000256" key="1">
    <source>
        <dbReference type="SAM" id="Phobius"/>
    </source>
</evidence>
<dbReference type="GeneID" id="16489457"/>
<accession>S5N988</accession>
<evidence type="ECO:0000259" key="2">
    <source>
        <dbReference type="PROSITE" id="PS50940"/>
    </source>
</evidence>
<keyword evidence="4" id="KW-1185">Reference proteome</keyword>
<gene>
    <name evidence="3" type="ORF">Hesp055</name>
</gene>
<evidence type="ECO:0000313" key="3">
    <source>
        <dbReference type="EMBL" id="AGR56807.1"/>
    </source>
</evidence>
<proteinExistence type="predicted"/>
<keyword evidence="1" id="KW-0472">Membrane</keyword>
<dbReference type="GO" id="GO:0005576">
    <property type="term" value="C:extracellular region"/>
    <property type="evidence" value="ECO:0007669"/>
    <property type="project" value="InterPro"/>
</dbReference>
<dbReference type="RefSeq" id="YP_008378271.1">
    <property type="nucleotide sequence ID" value="NC_021923.1"/>
</dbReference>
<dbReference type="SUPFAM" id="SSF57625">
    <property type="entry name" value="Invertebrate chitin-binding proteins"/>
    <property type="match status" value="1"/>
</dbReference>
<keyword evidence="1" id="KW-0812">Transmembrane</keyword>
<sequence>MKFYEILFFVFAILVGILIYFNRLFIDTEGVDYYGYRYPDNLDKTFGSVTNYLANNVCPFSNKNYFNSPIDTKFRCSQYLNCRNLNNLIFCLPDTYFSFDKQKCVEWRQSDCFKNGEPEIEY</sequence>
<reference evidence="3 4" key="1">
    <citation type="journal article" date="2013" name="Virus Genes">
        <title>The genome of a baculovirus isolated from Hemileuca sp. encodes a serpin ortholog.</title>
        <authorList>
            <person name="Rohrmann G.F."/>
            <person name="Erlandson M.A."/>
            <person name="Theilmann D.A."/>
        </authorList>
    </citation>
    <scope>NUCLEOTIDE SEQUENCE [LARGE SCALE GENOMIC DNA]</scope>
</reference>
<protein>
    <submittedName>
        <fullName evidence="3">HESP055</fullName>
    </submittedName>
</protein>
<name>S5N988_9ABAC</name>
<dbReference type="GO" id="GO:0008061">
    <property type="term" value="F:chitin binding"/>
    <property type="evidence" value="ECO:0007669"/>
    <property type="project" value="InterPro"/>
</dbReference>
<organism evidence="3 4">
    <name type="scientific">Hemileuca sp. nucleopolyhedrovirus</name>
    <dbReference type="NCBI Taxonomy" id="1367203"/>
    <lineage>
        <taxon>Viruses</taxon>
        <taxon>Viruses incertae sedis</taxon>
        <taxon>Naldaviricetes</taxon>
        <taxon>Lefavirales</taxon>
        <taxon>Baculoviridae</taxon>
        <taxon>Alphabaculovirus</taxon>
        <taxon>Alphabaculovirus heleucae</taxon>
        <taxon>Hemileuca species nucleopolyhedrovirus</taxon>
    </lineage>
</organism>
<keyword evidence="1" id="KW-1133">Transmembrane helix</keyword>
<dbReference type="InterPro" id="IPR002557">
    <property type="entry name" value="Chitin-bd_dom"/>
</dbReference>
<dbReference type="KEGG" id="vg:16489457"/>